<dbReference type="Proteomes" id="UP000245207">
    <property type="component" value="Unassembled WGS sequence"/>
</dbReference>
<organism evidence="1 2">
    <name type="scientific">Artemisia annua</name>
    <name type="common">Sweet wormwood</name>
    <dbReference type="NCBI Taxonomy" id="35608"/>
    <lineage>
        <taxon>Eukaryota</taxon>
        <taxon>Viridiplantae</taxon>
        <taxon>Streptophyta</taxon>
        <taxon>Embryophyta</taxon>
        <taxon>Tracheophyta</taxon>
        <taxon>Spermatophyta</taxon>
        <taxon>Magnoliopsida</taxon>
        <taxon>eudicotyledons</taxon>
        <taxon>Gunneridae</taxon>
        <taxon>Pentapetalae</taxon>
        <taxon>asterids</taxon>
        <taxon>campanulids</taxon>
        <taxon>Asterales</taxon>
        <taxon>Asteraceae</taxon>
        <taxon>Asteroideae</taxon>
        <taxon>Anthemideae</taxon>
        <taxon>Artemisiinae</taxon>
        <taxon>Artemisia</taxon>
    </lineage>
</organism>
<evidence type="ECO:0000313" key="1">
    <source>
        <dbReference type="EMBL" id="PWA49958.1"/>
    </source>
</evidence>
<keyword evidence="2" id="KW-1185">Reference proteome</keyword>
<dbReference type="AlphaFoldDB" id="A0A2U1LLT1"/>
<keyword evidence="1" id="KW-0808">Transferase</keyword>
<name>A0A2U1LLT1_ARTAN</name>
<evidence type="ECO:0000313" key="2">
    <source>
        <dbReference type="Proteomes" id="UP000245207"/>
    </source>
</evidence>
<reference evidence="1 2" key="1">
    <citation type="journal article" date="2018" name="Mol. Plant">
        <title>The genome of Artemisia annua provides insight into the evolution of Asteraceae family and artemisinin biosynthesis.</title>
        <authorList>
            <person name="Shen Q."/>
            <person name="Zhang L."/>
            <person name="Liao Z."/>
            <person name="Wang S."/>
            <person name="Yan T."/>
            <person name="Shi P."/>
            <person name="Liu M."/>
            <person name="Fu X."/>
            <person name="Pan Q."/>
            <person name="Wang Y."/>
            <person name="Lv Z."/>
            <person name="Lu X."/>
            <person name="Zhang F."/>
            <person name="Jiang W."/>
            <person name="Ma Y."/>
            <person name="Chen M."/>
            <person name="Hao X."/>
            <person name="Li L."/>
            <person name="Tang Y."/>
            <person name="Lv G."/>
            <person name="Zhou Y."/>
            <person name="Sun X."/>
            <person name="Brodelius P.E."/>
            <person name="Rose J.K.C."/>
            <person name="Tang K."/>
        </authorList>
    </citation>
    <scope>NUCLEOTIDE SEQUENCE [LARGE SCALE GENOMIC DNA]</scope>
    <source>
        <strain evidence="2">cv. Huhao1</strain>
        <tissue evidence="1">Leaf</tissue>
    </source>
</reference>
<dbReference type="EMBL" id="PKPP01008713">
    <property type="protein sequence ID" value="PWA49958.1"/>
    <property type="molecule type" value="Genomic_DNA"/>
</dbReference>
<protein>
    <submittedName>
        <fullName evidence="1">Calcium-dependent protein kinase 12</fullName>
    </submittedName>
</protein>
<proteinExistence type="predicted"/>
<comment type="caution">
    <text evidence="1">The sequence shown here is derived from an EMBL/GenBank/DDBJ whole genome shotgun (WGS) entry which is preliminary data.</text>
</comment>
<sequence length="145" mass="16388">MPLFLKTLMKKRVFCIQLNVYVVMLQAVSAVDVGSAVYISPSGLMTHLHYHISLSQTSGIISRMVEIEDAQTPREHPVVPFCIKVNPIAADDFPEHYFNFAAYNEGHPWIVDNIVALDKPLDFAVISLFKHFSAMNKLKKMALRV</sequence>
<dbReference type="STRING" id="35608.A0A2U1LLT1"/>
<dbReference type="GO" id="GO:0016301">
    <property type="term" value="F:kinase activity"/>
    <property type="evidence" value="ECO:0007669"/>
    <property type="project" value="UniProtKB-KW"/>
</dbReference>
<keyword evidence="1" id="KW-0418">Kinase</keyword>
<dbReference type="OrthoDB" id="9948461at2759"/>
<accession>A0A2U1LLT1</accession>
<gene>
    <name evidence="1" type="ORF">CTI12_AA475430</name>
</gene>